<feature type="chain" id="PRO_5045691540" evidence="1">
    <location>
        <begin position="23"/>
        <end position="416"/>
    </location>
</feature>
<comment type="caution">
    <text evidence="3">The sequence shown here is derived from an EMBL/GenBank/DDBJ whole genome shotgun (WGS) entry which is preliminary data.</text>
</comment>
<keyword evidence="4" id="KW-1185">Reference proteome</keyword>
<accession>A0ABV7YW20</accession>
<dbReference type="Pfam" id="PF19413">
    <property type="entry name" value="YaiO"/>
    <property type="match status" value="1"/>
</dbReference>
<reference evidence="4" key="1">
    <citation type="journal article" date="2019" name="Int. J. Syst. Evol. Microbiol.">
        <title>The Global Catalogue of Microorganisms (GCM) 10K type strain sequencing project: providing services to taxonomists for standard genome sequencing and annotation.</title>
        <authorList>
            <consortium name="The Broad Institute Genomics Platform"/>
            <consortium name="The Broad Institute Genome Sequencing Center for Infectious Disease"/>
            <person name="Wu L."/>
            <person name="Ma J."/>
        </authorList>
    </citation>
    <scope>NUCLEOTIDE SEQUENCE [LARGE SCALE GENOMIC DNA]</scope>
    <source>
        <strain evidence="4">CECT 7956</strain>
    </source>
</reference>
<dbReference type="SUPFAM" id="SSF48452">
    <property type="entry name" value="TPR-like"/>
    <property type="match status" value="1"/>
</dbReference>
<dbReference type="EMBL" id="JBHRYQ010000001">
    <property type="protein sequence ID" value="MFC3810276.1"/>
    <property type="molecule type" value="Genomic_DNA"/>
</dbReference>
<name>A0ABV7YW20_9BACT</name>
<evidence type="ECO:0000313" key="3">
    <source>
        <dbReference type="EMBL" id="MFC3810276.1"/>
    </source>
</evidence>
<feature type="signal peptide" evidence="1">
    <location>
        <begin position="1"/>
        <end position="22"/>
    </location>
</feature>
<dbReference type="Gene3D" id="1.25.40.10">
    <property type="entry name" value="Tetratricopeptide repeat domain"/>
    <property type="match status" value="1"/>
</dbReference>
<proteinExistence type="predicted"/>
<dbReference type="NCBIfam" id="TIGR04390">
    <property type="entry name" value="OMP_YaiO_dom"/>
    <property type="match status" value="1"/>
</dbReference>
<feature type="domain" description="YaiO beta-barrel" evidence="2">
    <location>
        <begin position="179"/>
        <end position="348"/>
    </location>
</feature>
<gene>
    <name evidence="3" type="ORF">ACFOOI_06395</name>
</gene>
<organism evidence="3 4">
    <name type="scientific">Lacihabitans lacunae</name>
    <dbReference type="NCBI Taxonomy" id="1028214"/>
    <lineage>
        <taxon>Bacteria</taxon>
        <taxon>Pseudomonadati</taxon>
        <taxon>Bacteroidota</taxon>
        <taxon>Cytophagia</taxon>
        <taxon>Cytophagales</taxon>
        <taxon>Leadbetterellaceae</taxon>
        <taxon>Lacihabitans</taxon>
    </lineage>
</organism>
<dbReference type="InterPro" id="IPR030887">
    <property type="entry name" value="Beta-barrel_YaiO"/>
</dbReference>
<dbReference type="InterPro" id="IPR011990">
    <property type="entry name" value="TPR-like_helical_dom_sf"/>
</dbReference>
<keyword evidence="1" id="KW-0732">Signal</keyword>
<sequence>MMCKKITFLILTTCIFFGNASAQSFDPDEAFKEARTLAFDGKKTEAEQLLNKVVAKYPNYDEVRLFLATVYGWDEKYKLARKEFQILIQKDKTSKEYWVGYIKNEMWADQNRTAIELAKDGLAILPDDVEITILKASAERNNQDIATAFKTIDDYLGRFPKDEAALKFKKDLKETTATNSISIAASRDYFSQIYGQMHYYNIQFGKETKYGSVIGRYNLNQKFDTYGSQFEIDAYPSITNGMYGYLNVGYSKSSIFPGFRCGAQVYKSLPRGFEASVGFRSLKFGENYTNIYTGSVGKYFGNSFVFVVPYLIPSEEGLSKSATFTYRKYGANEEQFFGVAVGLGFSPEVNRFGLDAINQPIVSLKSQKLSLVNNFKVKSNKTVIGIGASIMHQESIFDPGQYFWVTSVNLGYTLNY</sequence>
<evidence type="ECO:0000259" key="2">
    <source>
        <dbReference type="Pfam" id="PF19413"/>
    </source>
</evidence>
<dbReference type="RefSeq" id="WP_379836272.1">
    <property type="nucleotide sequence ID" value="NZ_JBHRYQ010000001.1"/>
</dbReference>
<protein>
    <submittedName>
        <fullName evidence="3">YaiO family outer membrane beta-barrel protein</fullName>
    </submittedName>
</protein>
<evidence type="ECO:0000313" key="4">
    <source>
        <dbReference type="Proteomes" id="UP001595616"/>
    </source>
</evidence>
<evidence type="ECO:0000256" key="1">
    <source>
        <dbReference type="SAM" id="SignalP"/>
    </source>
</evidence>
<dbReference type="Proteomes" id="UP001595616">
    <property type="component" value="Unassembled WGS sequence"/>
</dbReference>